<dbReference type="EMBL" id="KV453852">
    <property type="protein sequence ID" value="ODV85580.1"/>
    <property type="molecule type" value="Genomic_DNA"/>
</dbReference>
<feature type="compositionally biased region" description="Polar residues" evidence="14">
    <location>
        <begin position="1001"/>
        <end position="1014"/>
    </location>
</feature>
<dbReference type="Gene3D" id="1.20.940.10">
    <property type="entry name" value="Functional domain of the splicing factor Prp18"/>
    <property type="match status" value="1"/>
</dbReference>
<dbReference type="GO" id="GO:0007029">
    <property type="term" value="P:endoplasmic reticulum organization"/>
    <property type="evidence" value="ECO:0007669"/>
    <property type="project" value="TreeGrafter"/>
</dbReference>
<comment type="function">
    <text evidence="12">Component of the coat protein complex II (COPII) which promotes the formation of transport vesicles from the endoplasmic reticulum (ER). The coat has two main functions, the physical deformation of the endoplasmic reticulum membrane into vesicles and the selection of cargo molecules.</text>
</comment>
<reference evidence="17" key="1">
    <citation type="submission" date="2016-04" db="EMBL/GenBank/DDBJ databases">
        <title>Comparative genomics of biotechnologically important yeasts.</title>
        <authorList>
            <consortium name="DOE Joint Genome Institute"/>
            <person name="Riley R."/>
            <person name="Haridas S."/>
            <person name="Wolfe K.H."/>
            <person name="Lopes M.R."/>
            <person name="Hittinger C.T."/>
            <person name="Goker M."/>
            <person name="Salamov A."/>
            <person name="Wisecaver J."/>
            <person name="Long T.M."/>
            <person name="Aerts A.L."/>
            <person name="Barry K."/>
            <person name="Choi C."/>
            <person name="Clum A."/>
            <person name="Coughlan A.Y."/>
            <person name="Deshpande S."/>
            <person name="Douglass A.P."/>
            <person name="Hanson S.J."/>
            <person name="Klenk H.-P."/>
            <person name="Labutti K."/>
            <person name="Lapidus A."/>
            <person name="Lindquist E."/>
            <person name="Lipzen A."/>
            <person name="Meier-Kolthoff J.P."/>
            <person name="Ohm R.A."/>
            <person name="Otillar R.P."/>
            <person name="Pangilinan J."/>
            <person name="Peng Y."/>
            <person name="Rokas A."/>
            <person name="Rosa C.A."/>
            <person name="Scheuner C."/>
            <person name="Sibirny A.A."/>
            <person name="Slot J.C."/>
            <person name="Stielow J.B."/>
            <person name="Sun H."/>
            <person name="Kurtzman C.P."/>
            <person name="Blackwell M."/>
            <person name="Grigoriev I.V."/>
            <person name="Jeffries T.W."/>
        </authorList>
    </citation>
    <scope>NUCLEOTIDE SEQUENCE [LARGE SCALE GENOMIC DNA]</scope>
    <source>
        <strain evidence="17">NRRL YB-2248</strain>
    </source>
</reference>
<gene>
    <name evidence="16" type="ORF">CANARDRAFT_28350</name>
</gene>
<dbReference type="GO" id="GO:0090110">
    <property type="term" value="P:COPII-coated vesicle cargo loading"/>
    <property type="evidence" value="ECO:0007669"/>
    <property type="project" value="TreeGrafter"/>
</dbReference>
<evidence type="ECO:0000256" key="11">
    <source>
        <dbReference type="ARBA" id="ARBA00022927"/>
    </source>
</evidence>
<evidence type="ECO:0000256" key="1">
    <source>
        <dbReference type="ARBA" id="ARBA00004299"/>
    </source>
</evidence>
<feature type="compositionally biased region" description="Pro residues" evidence="14">
    <location>
        <begin position="1024"/>
        <end position="1041"/>
    </location>
</feature>
<feature type="compositionally biased region" description="Polar residues" evidence="14">
    <location>
        <begin position="1043"/>
        <end position="1057"/>
    </location>
</feature>
<evidence type="ECO:0000256" key="13">
    <source>
        <dbReference type="PROSITE-ProRule" id="PRU00221"/>
    </source>
</evidence>
<name>A0A1E4T1G3_9ASCO</name>
<dbReference type="STRING" id="983967.A0A1E4T1G3"/>
<evidence type="ECO:0000256" key="14">
    <source>
        <dbReference type="SAM" id="MobiDB-lite"/>
    </source>
</evidence>
<dbReference type="InterPro" id="IPR024298">
    <property type="entry name" value="Sec16_Sec23-bd"/>
</dbReference>
<evidence type="ECO:0000313" key="16">
    <source>
        <dbReference type="EMBL" id="ODV85580.1"/>
    </source>
</evidence>
<sequence>MVKLNEFNETATFAWSHDPMPLMATGTLAGAMDVTFSSESSLKIYDPFDSTSKPLAQVSVDSKFNSIAWSNPVESHERGLLAAALEDSSIHLWDAHKLIEKNDLKSASVAEYKKHTGPVLQVKFNPLQHHILASSGHKGEIFIWDTKKGTSFTPGQAISPMDKVSSLAWNNSMSHIFASAGNTNYTSIWDLKAKREVLQLSYSGSNLSVVEWHPSQSTKLVTASNTDSNPVILTWDLRNANAPEMVMKGHSKGILSLDWCKQDPNLLLSSGTDDSTFLWNPVTGQKLCNYPSIPNWVHETRFAPKIPDVFASASFDKKIVIQSLQDTSPPVSTKVQSSNEDDFWNQLSTTDTQQPEFIVKQAPAWLARPVSARFGFGSKLVMLKTEKNSSKIIISKVQENEFIEKAAKSLTSAIQSKNYKEICGDNFTETLTDKNSADWKLLKELLESDSLTMLKTKLDLTEEEPKPETNGDDSKETSLEDDGNADDFFSSLGSEVKRTAKLYSPKGEFKLFNNDGSDFENKVIDKILSGKQEEALDLCISNDSITEALIISLSGTEQMREKAKEAYFSKFAPGSSLSRVLYSVSNQDVLDIVENADLSSWKKVVSSVISYCKDPAAFSTAISKLGDRLFESSEEDARENAITCYIAGGSLDKLSNIWLEELPEIEAEYMKSSDSTKTPAEARFNALGAVVGKIMTYQSTVSTDANSPSFISALKEYANLLADAGHFEIAYLLLEKVPDTVQGVKLDKERLAKVLNISASANNAAANNTPASTAAGKRATTAYSSTNKPKGYPGVVPPFGQAPTNQFAPVQPVTPQPSSNPYAPPAAAQSFVPSSSLPPNPYKPAMINSPAANPPTAISPMIPNGTPTMTPPPSIPAPARNFIPSASNPYAPRTALDSLKLQQSPNLVNASIASSTTPGANVLPPMPNKSAASKDVGGWNDLPASMSAQPAKRPPQASIPSAFSYQAAHDYHAQQQASASVRPPSRTASQPPSMPAPPRSVSRNSSIRPQTTQAPVPARSNKYGPPPAALSPAQSPFPPQPQHQDTPPSTRVSSYSNPYAPKPEVDAPIRVPVGHTNISQAAPSSPAPPQPRNPYAPRNDAATTTFTAPQPPQNFSAPPPPRIAESFTPPAPSPYQSVTPSSIPPPPKVNSPLPPSPATSVSLQSPLPPKASIVAAPTTAKKYPAGDRSHIPSSAIPVYEILSSSLEKVKPKIPEKFKKHLADAEKRIGLLFDHLNNEDLLSETTVAELLELCKALDAGDYATAKTLKTKIATEHIDECGNWMVGVDRLISMVEATST</sequence>
<feature type="compositionally biased region" description="Pro residues" evidence="14">
    <location>
        <begin position="1085"/>
        <end position="1094"/>
    </location>
</feature>
<feature type="compositionally biased region" description="Low complexity" evidence="14">
    <location>
        <begin position="816"/>
        <end position="830"/>
    </location>
</feature>
<feature type="region of interest" description="Disordered" evidence="14">
    <location>
        <begin position="765"/>
        <end position="834"/>
    </location>
</feature>
<keyword evidence="8" id="KW-0677">Repeat</keyword>
<feature type="repeat" description="WD" evidence="13">
    <location>
        <begin position="112"/>
        <end position="154"/>
    </location>
</feature>
<dbReference type="InterPro" id="IPR036322">
    <property type="entry name" value="WD40_repeat_dom_sf"/>
</dbReference>
<dbReference type="InterPro" id="IPR015943">
    <property type="entry name" value="WD40/YVTN_repeat-like_dom_sf"/>
</dbReference>
<feature type="compositionally biased region" description="Pro residues" evidence="14">
    <location>
        <begin position="1142"/>
        <end position="1157"/>
    </location>
</feature>
<feature type="region of interest" description="Disordered" evidence="14">
    <location>
        <begin position="456"/>
        <end position="483"/>
    </location>
</feature>
<dbReference type="GO" id="GO:0030127">
    <property type="term" value="C:COPII vesicle coat"/>
    <property type="evidence" value="ECO:0007669"/>
    <property type="project" value="TreeGrafter"/>
</dbReference>
<organism evidence="16 17">
    <name type="scientific">[Candida] arabinofermentans NRRL YB-2248</name>
    <dbReference type="NCBI Taxonomy" id="983967"/>
    <lineage>
        <taxon>Eukaryota</taxon>
        <taxon>Fungi</taxon>
        <taxon>Dikarya</taxon>
        <taxon>Ascomycota</taxon>
        <taxon>Saccharomycotina</taxon>
        <taxon>Pichiomycetes</taxon>
        <taxon>Pichiales</taxon>
        <taxon>Pichiaceae</taxon>
        <taxon>Ogataea</taxon>
        <taxon>Ogataea/Candida clade</taxon>
    </lineage>
</organism>
<dbReference type="PANTHER" id="PTHR13923">
    <property type="entry name" value="SEC31-RELATED PROTEIN"/>
    <property type="match status" value="1"/>
</dbReference>
<evidence type="ECO:0000256" key="7">
    <source>
        <dbReference type="ARBA" id="ARBA00022574"/>
    </source>
</evidence>
<evidence type="ECO:0000256" key="3">
    <source>
        <dbReference type="ARBA" id="ARBA00009358"/>
    </source>
</evidence>
<dbReference type="InterPro" id="IPR001680">
    <property type="entry name" value="WD40_rpt"/>
</dbReference>
<feature type="compositionally biased region" description="Basic and acidic residues" evidence="14">
    <location>
        <begin position="456"/>
        <end position="478"/>
    </location>
</feature>
<dbReference type="GO" id="GO:0070971">
    <property type="term" value="C:endoplasmic reticulum exit site"/>
    <property type="evidence" value="ECO:0007669"/>
    <property type="project" value="TreeGrafter"/>
</dbReference>
<evidence type="ECO:0000256" key="10">
    <source>
        <dbReference type="ARBA" id="ARBA00022892"/>
    </source>
</evidence>
<dbReference type="SUPFAM" id="SSF50978">
    <property type="entry name" value="WD40 repeat-like"/>
    <property type="match status" value="1"/>
</dbReference>
<feature type="compositionally biased region" description="Low complexity" evidence="14">
    <location>
        <begin position="970"/>
        <end position="980"/>
    </location>
</feature>
<proteinExistence type="inferred from homology"/>
<feature type="region of interest" description="Disordered" evidence="14">
    <location>
        <begin position="911"/>
        <end position="958"/>
    </location>
</feature>
<dbReference type="GO" id="GO:0015031">
    <property type="term" value="P:protein transport"/>
    <property type="evidence" value="ECO:0007669"/>
    <property type="project" value="UniProtKB-KW"/>
</dbReference>
<keyword evidence="11" id="KW-0653">Protein transport</keyword>
<feature type="domain" description="Sec16 Sec23-binding" evidence="15">
    <location>
        <begin position="526"/>
        <end position="730"/>
    </location>
</feature>
<evidence type="ECO:0000256" key="8">
    <source>
        <dbReference type="ARBA" id="ARBA00022737"/>
    </source>
</evidence>
<dbReference type="Gene3D" id="1.25.40.1030">
    <property type="match status" value="1"/>
</dbReference>
<evidence type="ECO:0000256" key="6">
    <source>
        <dbReference type="ARBA" id="ARBA00022448"/>
    </source>
</evidence>
<keyword evidence="6" id="KW-0813">Transport</keyword>
<dbReference type="OrthoDB" id="542917at2759"/>
<dbReference type="Pfam" id="PF12931">
    <property type="entry name" value="TPR_Sec16"/>
    <property type="match status" value="1"/>
</dbReference>
<dbReference type="Proteomes" id="UP000094801">
    <property type="component" value="Unassembled WGS sequence"/>
</dbReference>
<dbReference type="PROSITE" id="PS50082">
    <property type="entry name" value="WD_REPEATS_2"/>
    <property type="match status" value="2"/>
</dbReference>
<keyword evidence="9" id="KW-0256">Endoplasmic reticulum</keyword>
<evidence type="ECO:0000256" key="9">
    <source>
        <dbReference type="ARBA" id="ARBA00022824"/>
    </source>
</evidence>
<keyword evidence="10" id="KW-0931">ER-Golgi transport</keyword>
<keyword evidence="17" id="KW-1185">Reference proteome</keyword>
<feature type="repeat" description="WD" evidence="13">
    <location>
        <begin position="247"/>
        <end position="289"/>
    </location>
</feature>
<accession>A0A1E4T1G3</accession>
<dbReference type="PANTHER" id="PTHR13923:SF11">
    <property type="entry name" value="SECRETORY 31, ISOFORM D"/>
    <property type="match status" value="1"/>
</dbReference>
<dbReference type="SMART" id="SM00320">
    <property type="entry name" value="WD40"/>
    <property type="match status" value="6"/>
</dbReference>
<feature type="compositionally biased region" description="Pro residues" evidence="14">
    <location>
        <begin position="1109"/>
        <end position="1122"/>
    </location>
</feature>
<evidence type="ECO:0000256" key="2">
    <source>
        <dbReference type="ARBA" id="ARBA00004397"/>
    </source>
</evidence>
<comment type="similarity">
    <text evidence="3">Belongs to the WD repeat SEC31 family.</text>
</comment>
<evidence type="ECO:0000256" key="12">
    <source>
        <dbReference type="ARBA" id="ARBA00025471"/>
    </source>
</evidence>
<evidence type="ECO:0000256" key="5">
    <source>
        <dbReference type="ARBA" id="ARBA00021236"/>
    </source>
</evidence>
<evidence type="ECO:0000259" key="15">
    <source>
        <dbReference type="Pfam" id="PF12931"/>
    </source>
</evidence>
<dbReference type="Gene3D" id="2.130.10.10">
    <property type="entry name" value="YVTN repeat-like/Quinoprotein amine dehydrogenase"/>
    <property type="match status" value="1"/>
</dbReference>
<dbReference type="InterPro" id="IPR040251">
    <property type="entry name" value="SEC31-like"/>
</dbReference>
<feature type="compositionally biased region" description="Low complexity" evidence="14">
    <location>
        <begin position="765"/>
        <end position="775"/>
    </location>
</feature>
<evidence type="ECO:0000256" key="4">
    <source>
        <dbReference type="ARBA" id="ARBA00013507"/>
    </source>
</evidence>
<dbReference type="GO" id="GO:0005789">
    <property type="term" value="C:endoplasmic reticulum membrane"/>
    <property type="evidence" value="ECO:0007669"/>
    <property type="project" value="UniProtKB-SubCell"/>
</dbReference>
<keyword evidence="7 13" id="KW-0853">WD repeat</keyword>
<dbReference type="GO" id="GO:0005198">
    <property type="term" value="F:structural molecule activity"/>
    <property type="evidence" value="ECO:0007669"/>
    <property type="project" value="TreeGrafter"/>
</dbReference>
<feature type="region of interest" description="Disordered" evidence="14">
    <location>
        <begin position="970"/>
        <end position="1169"/>
    </location>
</feature>
<comment type="subcellular location">
    <subcellularLocation>
        <location evidence="1">Cytoplasmic vesicle</location>
        <location evidence="1">COPII-coated vesicle membrane</location>
        <topology evidence="1">Peripheral membrane protein</topology>
        <orientation evidence="1">Cytoplasmic side</orientation>
    </subcellularLocation>
    <subcellularLocation>
        <location evidence="2">Endoplasmic reticulum membrane</location>
        <topology evidence="2">Peripheral membrane protein</topology>
        <orientation evidence="2">Cytoplasmic side</orientation>
    </subcellularLocation>
</comment>
<feature type="compositionally biased region" description="Low complexity" evidence="14">
    <location>
        <begin position="1095"/>
        <end position="1108"/>
    </location>
</feature>
<feature type="region of interest" description="Disordered" evidence="14">
    <location>
        <begin position="857"/>
        <end position="889"/>
    </location>
</feature>
<protein>
    <recommendedName>
        <fullName evidence="5">Protein transport protein SEC31</fullName>
    </recommendedName>
    <alternativeName>
        <fullName evidence="4">Protein transport protein sec31</fullName>
    </alternativeName>
</protein>
<evidence type="ECO:0000313" key="17">
    <source>
        <dbReference type="Proteomes" id="UP000094801"/>
    </source>
</evidence>
<dbReference type="Pfam" id="PF00400">
    <property type="entry name" value="WD40"/>
    <property type="match status" value="2"/>
</dbReference>